<dbReference type="EMBL" id="QKYT01000232">
    <property type="protein sequence ID" value="RIA89114.1"/>
    <property type="molecule type" value="Genomic_DNA"/>
</dbReference>
<keyword evidence="1" id="KW-0863">Zinc-finger</keyword>
<evidence type="ECO:0000313" key="3">
    <source>
        <dbReference type="EMBL" id="RIA89114.1"/>
    </source>
</evidence>
<keyword evidence="4" id="KW-1185">Reference proteome</keyword>
<feature type="domain" description="C2H2-type" evidence="2">
    <location>
        <begin position="33"/>
        <end position="67"/>
    </location>
</feature>
<comment type="caution">
    <text evidence="3">The sequence shown here is derived from an EMBL/GenBank/DDBJ whole genome shotgun (WGS) entry which is preliminary data.</text>
</comment>
<protein>
    <recommendedName>
        <fullName evidence="2">C2H2-type domain-containing protein</fullName>
    </recommendedName>
</protein>
<name>A0A397T238_9GLOM</name>
<accession>A0A397T238</accession>
<dbReference type="PROSITE" id="PS50157">
    <property type="entry name" value="ZINC_FINGER_C2H2_2"/>
    <property type="match status" value="1"/>
</dbReference>
<sequence>MYTFVNFFSQNFYQTNSTLTPPPSPTTASTLQYECKICKTSFKSTSELMHHNTIIQKYNTRHEGLYKLPLETIKEFKVQLVHIIQGKLKGHFSQSAFGMRKFFDNNQQTFVVLFDAQAESDANQESLFDQGGNRIPKNRLKRFNLPKLIVE</sequence>
<evidence type="ECO:0000256" key="1">
    <source>
        <dbReference type="PROSITE-ProRule" id="PRU00042"/>
    </source>
</evidence>
<dbReference type="Proteomes" id="UP000265703">
    <property type="component" value="Unassembled WGS sequence"/>
</dbReference>
<organism evidence="3 4">
    <name type="scientific">Glomus cerebriforme</name>
    <dbReference type="NCBI Taxonomy" id="658196"/>
    <lineage>
        <taxon>Eukaryota</taxon>
        <taxon>Fungi</taxon>
        <taxon>Fungi incertae sedis</taxon>
        <taxon>Mucoromycota</taxon>
        <taxon>Glomeromycotina</taxon>
        <taxon>Glomeromycetes</taxon>
        <taxon>Glomerales</taxon>
        <taxon>Glomeraceae</taxon>
        <taxon>Glomus</taxon>
    </lineage>
</organism>
<dbReference type="InterPro" id="IPR013087">
    <property type="entry name" value="Znf_C2H2_type"/>
</dbReference>
<proteinExistence type="predicted"/>
<dbReference type="OrthoDB" id="2427837at2759"/>
<gene>
    <name evidence="3" type="ORF">C1645_825294</name>
</gene>
<dbReference type="AlphaFoldDB" id="A0A397T238"/>
<evidence type="ECO:0000259" key="2">
    <source>
        <dbReference type="PROSITE" id="PS50157"/>
    </source>
</evidence>
<dbReference type="GO" id="GO:0008270">
    <property type="term" value="F:zinc ion binding"/>
    <property type="evidence" value="ECO:0007669"/>
    <property type="project" value="UniProtKB-KW"/>
</dbReference>
<keyword evidence="1" id="KW-0862">Zinc</keyword>
<reference evidence="3 4" key="1">
    <citation type="submission" date="2018-06" db="EMBL/GenBank/DDBJ databases">
        <title>Comparative genomics reveals the genomic features of Rhizophagus irregularis, R. cerebriforme, R. diaphanum and Gigaspora rosea, and their symbiotic lifestyle signature.</title>
        <authorList>
            <person name="Morin E."/>
            <person name="San Clemente H."/>
            <person name="Chen E.C.H."/>
            <person name="De La Providencia I."/>
            <person name="Hainaut M."/>
            <person name="Kuo A."/>
            <person name="Kohler A."/>
            <person name="Murat C."/>
            <person name="Tang N."/>
            <person name="Roy S."/>
            <person name="Loubradou J."/>
            <person name="Henrissat B."/>
            <person name="Grigoriev I.V."/>
            <person name="Corradi N."/>
            <person name="Roux C."/>
            <person name="Martin F.M."/>
        </authorList>
    </citation>
    <scope>NUCLEOTIDE SEQUENCE [LARGE SCALE GENOMIC DNA]</scope>
    <source>
        <strain evidence="3 4">DAOM 227022</strain>
    </source>
</reference>
<keyword evidence="1" id="KW-0479">Metal-binding</keyword>
<evidence type="ECO:0000313" key="4">
    <source>
        <dbReference type="Proteomes" id="UP000265703"/>
    </source>
</evidence>